<comment type="caution">
    <text evidence="9">The sequence shown here is derived from an EMBL/GenBank/DDBJ whole genome shotgun (WGS) entry which is preliminary data.</text>
</comment>
<dbReference type="AlphaFoldDB" id="A0AA47NQU8"/>
<evidence type="ECO:0000256" key="4">
    <source>
        <dbReference type="ARBA" id="ARBA00023136"/>
    </source>
</evidence>
<sequence>MAAVERPPVREGVRIVFLCVCWYTVSSGGNVVNKIILNGFPYPVTVSLFHIFSIVIFLPPLLRAWGVPRIELPSRYFRWYIIPLAFGKYFASVSAHFSIWKVPVSYAHTVKATMPIWVVLLSRIIMKEKQTTKVYVSLIPIIGGVLLATVTELSFDVLGLISALAATLCFSLQNIFSKKVLRDTRIHHLRLLNILGFNAVFFMVPTWVLVDLSAFLVDADLSDTSGWTGTFLLLLVSGFCNFAQNVIAFSVLNLVSPLSYAVANATKRIMVISISLFMLRNPVSSTNVLGMMTAIVGVFLYNKVSLQTTGWHCGAQVTHEKNAQHTHFIHSHTIVNVYRVCLCVCIHICMYVCVCVCVFEFLNTYTYCLYTCTYCSHIITFI</sequence>
<comment type="subcellular location">
    <subcellularLocation>
        <location evidence="1">Membrane</location>
        <topology evidence="1">Multi-pass membrane protein</topology>
    </subcellularLocation>
</comment>
<evidence type="ECO:0000256" key="6">
    <source>
        <dbReference type="ARBA" id="ARBA00093775"/>
    </source>
</evidence>
<name>A0AA47NQU8_MERPO</name>
<feature type="transmembrane region" description="Helical" evidence="7">
    <location>
        <begin position="189"/>
        <end position="210"/>
    </location>
</feature>
<dbReference type="InterPro" id="IPR037185">
    <property type="entry name" value="EmrE-like"/>
</dbReference>
<gene>
    <name evidence="9" type="primary">SLC35E1</name>
    <name evidence="9" type="ORF">N1851_029267</name>
</gene>
<keyword evidence="4 7" id="KW-0472">Membrane</keyword>
<evidence type="ECO:0000256" key="1">
    <source>
        <dbReference type="ARBA" id="ARBA00004141"/>
    </source>
</evidence>
<evidence type="ECO:0000256" key="3">
    <source>
        <dbReference type="ARBA" id="ARBA00022989"/>
    </source>
</evidence>
<feature type="domain" description="Sugar phosphate transporter" evidence="8">
    <location>
        <begin position="14"/>
        <end position="302"/>
    </location>
</feature>
<keyword evidence="3 7" id="KW-1133">Transmembrane helix</keyword>
<feature type="transmembrane region" description="Helical" evidence="7">
    <location>
        <begin position="337"/>
        <end position="359"/>
    </location>
</feature>
<evidence type="ECO:0000256" key="5">
    <source>
        <dbReference type="ARBA" id="ARBA00093767"/>
    </source>
</evidence>
<evidence type="ECO:0000256" key="7">
    <source>
        <dbReference type="SAM" id="Phobius"/>
    </source>
</evidence>
<feature type="transmembrane region" description="Helical" evidence="7">
    <location>
        <begin position="157"/>
        <end position="177"/>
    </location>
</feature>
<dbReference type="InterPro" id="IPR004853">
    <property type="entry name" value="Sugar_P_trans_dom"/>
</dbReference>
<dbReference type="InterPro" id="IPR050186">
    <property type="entry name" value="TPT_transporter"/>
</dbReference>
<feature type="transmembrane region" description="Helical" evidence="7">
    <location>
        <begin position="44"/>
        <end position="65"/>
    </location>
</feature>
<dbReference type="PANTHER" id="PTHR11132">
    <property type="entry name" value="SOLUTE CARRIER FAMILY 35"/>
    <property type="match status" value="1"/>
</dbReference>
<reference evidence="9" key="1">
    <citation type="journal article" date="2023" name="Front. Mar. Sci.">
        <title>A new Merluccius polli reference genome to investigate the effects of global change in West African waters.</title>
        <authorList>
            <person name="Mateo J.L."/>
            <person name="Blanco-Fernandez C."/>
            <person name="Garcia-Vazquez E."/>
            <person name="Machado-Schiaffino G."/>
        </authorList>
    </citation>
    <scope>NUCLEOTIDE SEQUENCE</scope>
    <source>
        <strain evidence="9">C29</strain>
        <tissue evidence="9">Fin</tissue>
    </source>
</reference>
<evidence type="ECO:0000313" key="9">
    <source>
        <dbReference type="EMBL" id="KAK0134916.1"/>
    </source>
</evidence>
<comment type="function">
    <text evidence="5">Putative transporter.</text>
</comment>
<keyword evidence="2 7" id="KW-0812">Transmembrane</keyword>
<evidence type="ECO:0000313" key="10">
    <source>
        <dbReference type="Proteomes" id="UP001174136"/>
    </source>
</evidence>
<dbReference type="Pfam" id="PF03151">
    <property type="entry name" value="TPT"/>
    <property type="match status" value="1"/>
</dbReference>
<evidence type="ECO:0000256" key="2">
    <source>
        <dbReference type="ARBA" id="ARBA00022692"/>
    </source>
</evidence>
<evidence type="ECO:0000259" key="8">
    <source>
        <dbReference type="Pfam" id="PF03151"/>
    </source>
</evidence>
<proteinExistence type="inferred from homology"/>
<accession>A0AA47NQU8</accession>
<feature type="transmembrane region" description="Helical" evidence="7">
    <location>
        <begin position="230"/>
        <end position="263"/>
    </location>
</feature>
<feature type="transmembrane region" description="Helical" evidence="7">
    <location>
        <begin position="12"/>
        <end position="32"/>
    </location>
</feature>
<feature type="transmembrane region" description="Helical" evidence="7">
    <location>
        <begin position="283"/>
        <end position="301"/>
    </location>
</feature>
<protein>
    <submittedName>
        <fullName evidence="9">Solute carrier family 35 member E1</fullName>
    </submittedName>
</protein>
<dbReference type="GO" id="GO:0016020">
    <property type="term" value="C:membrane"/>
    <property type="evidence" value="ECO:0007669"/>
    <property type="project" value="UniProtKB-SubCell"/>
</dbReference>
<dbReference type="Proteomes" id="UP001174136">
    <property type="component" value="Unassembled WGS sequence"/>
</dbReference>
<feature type="transmembrane region" description="Helical" evidence="7">
    <location>
        <begin position="134"/>
        <end position="151"/>
    </location>
</feature>
<keyword evidence="10" id="KW-1185">Reference proteome</keyword>
<dbReference type="EMBL" id="JAOPHQ010005524">
    <property type="protein sequence ID" value="KAK0134916.1"/>
    <property type="molecule type" value="Genomic_DNA"/>
</dbReference>
<dbReference type="SUPFAM" id="SSF103481">
    <property type="entry name" value="Multidrug resistance efflux transporter EmrE"/>
    <property type="match status" value="1"/>
</dbReference>
<feature type="transmembrane region" description="Helical" evidence="7">
    <location>
        <begin position="77"/>
        <end position="99"/>
    </location>
</feature>
<comment type="similarity">
    <text evidence="6">Belongs to the TPT transporter family. SLC35E subfamily.</text>
</comment>
<organism evidence="9 10">
    <name type="scientific">Merluccius polli</name>
    <name type="common">Benguela hake</name>
    <name type="synonym">Merluccius cadenati</name>
    <dbReference type="NCBI Taxonomy" id="89951"/>
    <lineage>
        <taxon>Eukaryota</taxon>
        <taxon>Metazoa</taxon>
        <taxon>Chordata</taxon>
        <taxon>Craniata</taxon>
        <taxon>Vertebrata</taxon>
        <taxon>Euteleostomi</taxon>
        <taxon>Actinopterygii</taxon>
        <taxon>Neopterygii</taxon>
        <taxon>Teleostei</taxon>
        <taxon>Neoteleostei</taxon>
        <taxon>Acanthomorphata</taxon>
        <taxon>Zeiogadaria</taxon>
        <taxon>Gadariae</taxon>
        <taxon>Gadiformes</taxon>
        <taxon>Gadoidei</taxon>
        <taxon>Merlucciidae</taxon>
        <taxon>Merluccius</taxon>
    </lineage>
</organism>
<feature type="transmembrane region" description="Helical" evidence="7">
    <location>
        <begin position="105"/>
        <end position="122"/>
    </location>
</feature>